<sequence>MKLFNCSRSKAYQIIAELNRELEKKGFLFIRGRISRRYFEERYGA</sequence>
<protein>
    <submittedName>
        <fullName evidence="1">Transcriptional regulator</fullName>
    </submittedName>
</protein>
<proteinExistence type="predicted"/>
<organism evidence="1 2">
    <name type="scientific">Selenomonas montiformis</name>
    <dbReference type="NCBI Taxonomy" id="2652285"/>
    <lineage>
        <taxon>Bacteria</taxon>
        <taxon>Bacillati</taxon>
        <taxon>Bacillota</taxon>
        <taxon>Negativicutes</taxon>
        <taxon>Selenomonadales</taxon>
        <taxon>Selenomonadaceae</taxon>
        <taxon>Selenomonas</taxon>
    </lineage>
</organism>
<keyword evidence="2" id="KW-1185">Reference proteome</keyword>
<comment type="caution">
    <text evidence="1">The sequence shown here is derived from an EMBL/GenBank/DDBJ whole genome shotgun (WGS) entry which is preliminary data.</text>
</comment>
<dbReference type="Proteomes" id="UP000430222">
    <property type="component" value="Unassembled WGS sequence"/>
</dbReference>
<evidence type="ECO:0000313" key="2">
    <source>
        <dbReference type="Proteomes" id="UP000430222"/>
    </source>
</evidence>
<dbReference type="AlphaFoldDB" id="A0A6I2UXS5"/>
<reference evidence="1 2" key="1">
    <citation type="submission" date="2019-08" db="EMBL/GenBank/DDBJ databases">
        <title>In-depth cultivation of the pig gut microbiome towards novel bacterial diversity and tailored functional studies.</title>
        <authorList>
            <person name="Wylensek D."/>
            <person name="Hitch T.C.A."/>
            <person name="Clavel T."/>
        </authorList>
    </citation>
    <scope>NUCLEOTIDE SEQUENCE [LARGE SCALE GENOMIC DNA]</scope>
    <source>
        <strain evidence="2">WCA-380-WT-3B3</strain>
    </source>
</reference>
<name>A0A6I2UXS5_9FIRM</name>
<accession>A0A6I2UXS5</accession>
<gene>
    <name evidence="1" type="ORF">FYJ78_12605</name>
</gene>
<evidence type="ECO:0000313" key="1">
    <source>
        <dbReference type="EMBL" id="MSV25987.1"/>
    </source>
</evidence>
<dbReference type="EMBL" id="VUNL01000023">
    <property type="protein sequence ID" value="MSV25987.1"/>
    <property type="molecule type" value="Genomic_DNA"/>
</dbReference>